<dbReference type="GO" id="GO:0005524">
    <property type="term" value="F:ATP binding"/>
    <property type="evidence" value="ECO:0007669"/>
    <property type="project" value="UniProtKB-UniRule"/>
</dbReference>
<dbReference type="NCBIfam" id="NF004162">
    <property type="entry name" value="PRK05627.1-5"/>
    <property type="match status" value="1"/>
</dbReference>
<comment type="catalytic activity">
    <reaction evidence="14 15">
        <text>FMN + ATP + H(+) = FAD + diphosphate</text>
        <dbReference type="Rhea" id="RHEA:17237"/>
        <dbReference type="ChEBI" id="CHEBI:15378"/>
        <dbReference type="ChEBI" id="CHEBI:30616"/>
        <dbReference type="ChEBI" id="CHEBI:33019"/>
        <dbReference type="ChEBI" id="CHEBI:57692"/>
        <dbReference type="ChEBI" id="CHEBI:58210"/>
        <dbReference type="EC" id="2.7.7.2"/>
    </reaction>
</comment>
<dbReference type="GO" id="GO:0009231">
    <property type="term" value="P:riboflavin biosynthetic process"/>
    <property type="evidence" value="ECO:0007669"/>
    <property type="project" value="InterPro"/>
</dbReference>
<proteinExistence type="inferred from homology"/>
<protein>
    <recommendedName>
        <fullName evidence="15">Riboflavin biosynthesis protein</fullName>
    </recommendedName>
    <domain>
        <recommendedName>
            <fullName evidence="15">Riboflavin kinase</fullName>
            <ecNumber evidence="15">2.7.1.26</ecNumber>
        </recommendedName>
        <alternativeName>
            <fullName evidence="15">Flavokinase</fullName>
        </alternativeName>
    </domain>
    <domain>
        <recommendedName>
            <fullName evidence="15">FMN adenylyltransferase</fullName>
            <ecNumber evidence="15">2.7.7.2</ecNumber>
        </recommendedName>
        <alternativeName>
            <fullName evidence="15">FAD pyrophosphorylase</fullName>
        </alternativeName>
        <alternativeName>
            <fullName evidence="15">FAD synthase</fullName>
        </alternativeName>
    </domain>
</protein>
<comment type="caution">
    <text evidence="17">The sequence shown here is derived from an EMBL/GenBank/DDBJ whole genome shotgun (WGS) entry which is preliminary data.</text>
</comment>
<dbReference type="EMBL" id="JAAYYV010000331">
    <property type="protein sequence ID" value="NLF55127.1"/>
    <property type="molecule type" value="Genomic_DNA"/>
</dbReference>
<dbReference type="InterPro" id="IPR015864">
    <property type="entry name" value="FAD_synthase"/>
</dbReference>
<comment type="pathway">
    <text evidence="2 15">Cofactor biosynthesis; FAD biosynthesis; FAD from FMN: step 1/1.</text>
</comment>
<dbReference type="NCBIfam" id="NF004159">
    <property type="entry name" value="PRK05627.1-2"/>
    <property type="match status" value="1"/>
</dbReference>
<dbReference type="EC" id="2.7.7.2" evidence="15"/>
<evidence type="ECO:0000313" key="17">
    <source>
        <dbReference type="EMBL" id="NLF55127.1"/>
    </source>
</evidence>
<feature type="domain" description="Riboflavin kinase" evidence="16">
    <location>
        <begin position="181"/>
        <end position="306"/>
    </location>
</feature>
<keyword evidence="5 15" id="KW-0288">FMN</keyword>
<evidence type="ECO:0000256" key="2">
    <source>
        <dbReference type="ARBA" id="ARBA00004726"/>
    </source>
</evidence>
<evidence type="ECO:0000256" key="11">
    <source>
        <dbReference type="ARBA" id="ARBA00022840"/>
    </source>
</evidence>
<dbReference type="Gene3D" id="2.40.30.30">
    <property type="entry name" value="Riboflavin kinase-like"/>
    <property type="match status" value="1"/>
</dbReference>
<dbReference type="PANTHER" id="PTHR22749:SF6">
    <property type="entry name" value="RIBOFLAVIN KINASE"/>
    <property type="match status" value="1"/>
</dbReference>
<keyword evidence="11 15" id="KW-0067">ATP-binding</keyword>
<keyword evidence="4 15" id="KW-0285">Flavoprotein</keyword>
<dbReference type="Pfam" id="PF06574">
    <property type="entry name" value="FAD_syn"/>
    <property type="match status" value="1"/>
</dbReference>
<dbReference type="PANTHER" id="PTHR22749">
    <property type="entry name" value="RIBOFLAVIN KINASE/FMN ADENYLYLTRANSFERASE"/>
    <property type="match status" value="1"/>
</dbReference>
<evidence type="ECO:0000256" key="10">
    <source>
        <dbReference type="ARBA" id="ARBA00022827"/>
    </source>
</evidence>
<evidence type="ECO:0000256" key="5">
    <source>
        <dbReference type="ARBA" id="ARBA00022643"/>
    </source>
</evidence>
<dbReference type="Proteomes" id="UP000536534">
    <property type="component" value="Unassembled WGS sequence"/>
</dbReference>
<dbReference type="UniPathway" id="UPA00277">
    <property type="reaction ID" value="UER00407"/>
</dbReference>
<keyword evidence="9 15" id="KW-0418">Kinase</keyword>
<evidence type="ECO:0000256" key="7">
    <source>
        <dbReference type="ARBA" id="ARBA00022695"/>
    </source>
</evidence>
<dbReference type="NCBIfam" id="TIGR00083">
    <property type="entry name" value="ribF"/>
    <property type="match status" value="1"/>
</dbReference>
<dbReference type="Gene3D" id="3.40.50.620">
    <property type="entry name" value="HUPs"/>
    <property type="match status" value="1"/>
</dbReference>
<dbReference type="PIRSF" id="PIRSF004491">
    <property type="entry name" value="FAD_Synth"/>
    <property type="match status" value="1"/>
</dbReference>
<dbReference type="EC" id="2.7.1.26" evidence="15"/>
<keyword evidence="7 15" id="KW-0548">Nucleotidyltransferase</keyword>
<dbReference type="NCBIfam" id="NF004163">
    <property type="entry name" value="PRK05627.1-6"/>
    <property type="match status" value="1"/>
</dbReference>
<dbReference type="UniPathway" id="UPA00276">
    <property type="reaction ID" value="UER00406"/>
</dbReference>
<dbReference type="SMART" id="SM00904">
    <property type="entry name" value="Flavokinase"/>
    <property type="match status" value="1"/>
</dbReference>
<dbReference type="GO" id="GO:0008531">
    <property type="term" value="F:riboflavin kinase activity"/>
    <property type="evidence" value="ECO:0007669"/>
    <property type="project" value="UniProtKB-UniRule"/>
</dbReference>
<dbReference type="Pfam" id="PF01687">
    <property type="entry name" value="Flavokinase"/>
    <property type="match status" value="1"/>
</dbReference>
<dbReference type="RefSeq" id="WP_068807164.1">
    <property type="nucleotide sequence ID" value="NZ_MBFM01000003.1"/>
</dbReference>
<evidence type="ECO:0000256" key="3">
    <source>
        <dbReference type="ARBA" id="ARBA00005201"/>
    </source>
</evidence>
<reference evidence="17 18" key="1">
    <citation type="journal article" date="2020" name="Biotechnol. Biofuels">
        <title>New insights from the biogas microbiome by comprehensive genome-resolved metagenomics of nearly 1600 species originating from multiple anaerobic digesters.</title>
        <authorList>
            <person name="Campanaro S."/>
            <person name="Treu L."/>
            <person name="Rodriguez-R L.M."/>
            <person name="Kovalovszki A."/>
            <person name="Ziels R.M."/>
            <person name="Maus I."/>
            <person name="Zhu X."/>
            <person name="Kougias P.G."/>
            <person name="Basile A."/>
            <person name="Luo G."/>
            <person name="Schluter A."/>
            <person name="Konstantinidis K.T."/>
            <person name="Angelidaki I."/>
        </authorList>
    </citation>
    <scope>NUCLEOTIDE SEQUENCE [LARGE SCALE GENOMIC DNA]</scope>
    <source>
        <strain evidence="17">AS06rmzACSIP_256</strain>
    </source>
</reference>
<evidence type="ECO:0000256" key="13">
    <source>
        <dbReference type="ARBA" id="ARBA00047880"/>
    </source>
</evidence>
<dbReference type="CDD" id="cd02064">
    <property type="entry name" value="FAD_synthetase_N"/>
    <property type="match status" value="1"/>
</dbReference>
<keyword evidence="6 15" id="KW-0808">Transferase</keyword>
<dbReference type="SUPFAM" id="SSF82114">
    <property type="entry name" value="Riboflavin kinase-like"/>
    <property type="match status" value="1"/>
</dbReference>
<dbReference type="FunFam" id="3.40.50.620:FF:000021">
    <property type="entry name" value="Riboflavin biosynthesis protein"/>
    <property type="match status" value="1"/>
</dbReference>
<evidence type="ECO:0000256" key="6">
    <source>
        <dbReference type="ARBA" id="ARBA00022679"/>
    </source>
</evidence>
<evidence type="ECO:0000256" key="1">
    <source>
        <dbReference type="ARBA" id="ARBA00002121"/>
    </source>
</evidence>
<evidence type="ECO:0000256" key="8">
    <source>
        <dbReference type="ARBA" id="ARBA00022741"/>
    </source>
</evidence>
<keyword evidence="8 15" id="KW-0547">Nucleotide-binding</keyword>
<dbReference type="SUPFAM" id="SSF52374">
    <property type="entry name" value="Nucleotidylyl transferase"/>
    <property type="match status" value="1"/>
</dbReference>
<keyword evidence="12" id="KW-0511">Multifunctional enzyme</keyword>
<organism evidence="17 18">
    <name type="scientific">Thauera phenolivorans</name>
    <dbReference type="NCBI Taxonomy" id="1792543"/>
    <lineage>
        <taxon>Bacteria</taxon>
        <taxon>Pseudomonadati</taxon>
        <taxon>Pseudomonadota</taxon>
        <taxon>Betaproteobacteria</taxon>
        <taxon>Rhodocyclales</taxon>
        <taxon>Zoogloeaceae</taxon>
        <taxon>Thauera</taxon>
    </lineage>
</organism>
<comment type="similarity">
    <text evidence="15">Belongs to the ribF family.</text>
</comment>
<evidence type="ECO:0000259" key="16">
    <source>
        <dbReference type="SMART" id="SM00904"/>
    </source>
</evidence>
<dbReference type="OrthoDB" id="9803667at2"/>
<dbReference type="InterPro" id="IPR014729">
    <property type="entry name" value="Rossmann-like_a/b/a_fold"/>
</dbReference>
<evidence type="ECO:0000256" key="14">
    <source>
        <dbReference type="ARBA" id="ARBA00049494"/>
    </source>
</evidence>
<evidence type="ECO:0000256" key="12">
    <source>
        <dbReference type="ARBA" id="ARBA00023268"/>
    </source>
</evidence>
<evidence type="ECO:0000256" key="15">
    <source>
        <dbReference type="PIRNR" id="PIRNR004491"/>
    </source>
</evidence>
<dbReference type="AlphaFoldDB" id="A0A7X7LXC6"/>
<accession>A0A7X7LXC6</accession>
<comment type="function">
    <text evidence="1">Catalyzes the phosphorylation of riboflavin to FMN followed by the adenylation of FMN to FAD.</text>
</comment>
<dbReference type="GO" id="GO:0003919">
    <property type="term" value="F:FMN adenylyltransferase activity"/>
    <property type="evidence" value="ECO:0007669"/>
    <property type="project" value="UniProtKB-UniRule"/>
</dbReference>
<keyword evidence="10 15" id="KW-0274">FAD</keyword>
<comment type="catalytic activity">
    <reaction evidence="13 15">
        <text>riboflavin + ATP = FMN + ADP + H(+)</text>
        <dbReference type="Rhea" id="RHEA:14357"/>
        <dbReference type="ChEBI" id="CHEBI:15378"/>
        <dbReference type="ChEBI" id="CHEBI:30616"/>
        <dbReference type="ChEBI" id="CHEBI:57986"/>
        <dbReference type="ChEBI" id="CHEBI:58210"/>
        <dbReference type="ChEBI" id="CHEBI:456216"/>
        <dbReference type="EC" id="2.7.1.26"/>
    </reaction>
</comment>
<sequence length="320" mass="34934">MQVFRGIPEQADQPAVLTIGNFDGVHRGHQALLKLLTDKARALGVKAVVLTFEPHPREYFAPAAAPARLASLREKLLLLAASGVDRVHVCRFDARFAAQPAADFIEHILIRGLGVRHLFIGDDFRFGARRAGDFAMLRAAGERHGFAVEAMPTLELDGERVSSSAVRAALARGDLDHAGRLLGRPYSIAGNVAHGDKLGRQLGFPTANIHMKHPTPPLTGVYAVAVEGLADTPVAGVANIGVRPTAFDSGRTRLEVHLLDWQRDCYGAHIRVHFLRKLRDERKFPSLDALKAQIDADAAQARDWFAQHPAHHFIPNSLQG</sequence>
<dbReference type="InterPro" id="IPR002606">
    <property type="entry name" value="Riboflavin_kinase_bac"/>
</dbReference>
<gene>
    <name evidence="17" type="ORF">GX576_12170</name>
</gene>
<dbReference type="InterPro" id="IPR023465">
    <property type="entry name" value="Riboflavin_kinase_dom_sf"/>
</dbReference>
<evidence type="ECO:0000256" key="9">
    <source>
        <dbReference type="ARBA" id="ARBA00022777"/>
    </source>
</evidence>
<dbReference type="GO" id="GO:0006747">
    <property type="term" value="P:FAD biosynthetic process"/>
    <property type="evidence" value="ECO:0007669"/>
    <property type="project" value="UniProtKB-UniRule"/>
</dbReference>
<comment type="pathway">
    <text evidence="3 15">Cofactor biosynthesis; FMN biosynthesis; FMN from riboflavin (ATP route): step 1/1.</text>
</comment>
<evidence type="ECO:0000313" key="18">
    <source>
        <dbReference type="Proteomes" id="UP000536534"/>
    </source>
</evidence>
<dbReference type="InterPro" id="IPR015865">
    <property type="entry name" value="Riboflavin_kinase_bac/euk"/>
</dbReference>
<name>A0A7X7LXC6_9RHOO</name>
<dbReference type="InterPro" id="IPR023468">
    <property type="entry name" value="Riboflavin_kinase"/>
</dbReference>
<evidence type="ECO:0000256" key="4">
    <source>
        <dbReference type="ARBA" id="ARBA00022630"/>
    </source>
</evidence>
<dbReference type="GO" id="GO:0009398">
    <property type="term" value="P:FMN biosynthetic process"/>
    <property type="evidence" value="ECO:0007669"/>
    <property type="project" value="UniProtKB-UniRule"/>
</dbReference>
<dbReference type="NCBIfam" id="NF004160">
    <property type="entry name" value="PRK05627.1-3"/>
    <property type="match status" value="1"/>
</dbReference>